<gene>
    <name evidence="3" type="ORF">ORY91_001578</name>
    <name evidence="4" type="ORF">V9W64_05550</name>
</gene>
<dbReference type="EMBL" id="JAPQFL010000004">
    <property type="protein sequence ID" value="MDD9328160.1"/>
    <property type="molecule type" value="Genomic_DNA"/>
</dbReference>
<reference evidence="3" key="1">
    <citation type="submission" date="2022-10" db="EMBL/GenBank/DDBJ databases">
        <authorList>
            <person name="Boutroux M."/>
        </authorList>
    </citation>
    <scope>NUCLEOTIDE SEQUENCE</scope>
    <source>
        <strain evidence="3">51.81</strain>
    </source>
</reference>
<dbReference type="PANTHER" id="PTHR43540:SF1">
    <property type="entry name" value="ISOCHORISMATASE HYDROLASE"/>
    <property type="match status" value="1"/>
</dbReference>
<name>A0A9X4E250_9NEIS</name>
<dbReference type="Proteomes" id="UP001149607">
    <property type="component" value="Chromosome"/>
</dbReference>
<dbReference type="EMBL" id="CP146598">
    <property type="protein sequence ID" value="WWY02211.1"/>
    <property type="molecule type" value="Genomic_DNA"/>
</dbReference>
<dbReference type="SUPFAM" id="SSF52499">
    <property type="entry name" value="Isochorismatase-like hydrolases"/>
    <property type="match status" value="1"/>
</dbReference>
<evidence type="ECO:0000256" key="1">
    <source>
        <dbReference type="ARBA" id="ARBA00022801"/>
    </source>
</evidence>
<organism evidence="3">
    <name type="scientific">Neisseria leonii</name>
    <dbReference type="NCBI Taxonomy" id="2995413"/>
    <lineage>
        <taxon>Bacteria</taxon>
        <taxon>Pseudomonadati</taxon>
        <taxon>Pseudomonadota</taxon>
        <taxon>Betaproteobacteria</taxon>
        <taxon>Neisseriales</taxon>
        <taxon>Neisseriaceae</taxon>
        <taxon>Neisseria</taxon>
    </lineage>
</organism>
<feature type="domain" description="Isochorismatase-like" evidence="2">
    <location>
        <begin position="7"/>
        <end position="182"/>
    </location>
</feature>
<dbReference type="InterPro" id="IPR036380">
    <property type="entry name" value="Isochorismatase-like_sf"/>
</dbReference>
<dbReference type="InterPro" id="IPR050272">
    <property type="entry name" value="Isochorismatase-like_hydrls"/>
</dbReference>
<evidence type="ECO:0000313" key="4">
    <source>
        <dbReference type="EMBL" id="WWY02211.1"/>
    </source>
</evidence>
<accession>A0A9X4E250</accession>
<dbReference type="CDD" id="cd01014">
    <property type="entry name" value="nicotinamidase_related"/>
    <property type="match status" value="1"/>
</dbReference>
<dbReference type="RefSeq" id="WP_274585266.1">
    <property type="nucleotide sequence ID" value="NZ_CP145811.1"/>
</dbReference>
<dbReference type="Gene3D" id="3.40.50.850">
    <property type="entry name" value="Isochorismatase-like"/>
    <property type="match status" value="1"/>
</dbReference>
<evidence type="ECO:0000259" key="2">
    <source>
        <dbReference type="Pfam" id="PF00857"/>
    </source>
</evidence>
<dbReference type="PANTHER" id="PTHR43540">
    <property type="entry name" value="PEROXYUREIDOACRYLATE/UREIDOACRYLATE AMIDOHYDROLASE-RELATED"/>
    <property type="match status" value="1"/>
</dbReference>
<keyword evidence="5" id="KW-1185">Reference proteome</keyword>
<dbReference type="EC" id="3.-.-.-" evidence="4"/>
<dbReference type="Pfam" id="PF00857">
    <property type="entry name" value="Isochorismatase"/>
    <property type="match status" value="1"/>
</dbReference>
<evidence type="ECO:0000313" key="3">
    <source>
        <dbReference type="EMBL" id="MDD9328160.1"/>
    </source>
</evidence>
<keyword evidence="1 3" id="KW-0378">Hydrolase</keyword>
<dbReference type="InterPro" id="IPR000868">
    <property type="entry name" value="Isochorismatase-like_dom"/>
</dbReference>
<protein>
    <submittedName>
        <fullName evidence="3 4">Cysteine hydrolase</fullName>
        <ecNumber evidence="4">3.-.-.-</ecNumber>
    </submittedName>
</protein>
<proteinExistence type="predicted"/>
<dbReference type="GO" id="GO:0016787">
    <property type="term" value="F:hydrolase activity"/>
    <property type="evidence" value="ECO:0007669"/>
    <property type="project" value="UniProtKB-KW"/>
</dbReference>
<reference evidence="4" key="2">
    <citation type="submission" date="2024-02" db="EMBL/GenBank/DDBJ databases">
        <title>Neisseria leonii sp. nov.</title>
        <authorList>
            <person name="Boutroux M."/>
            <person name="Favre-Rochex S."/>
            <person name="Gorgette O."/>
            <person name="Touak G."/>
            <person name="Muhle E."/>
            <person name="Chesneau O."/>
            <person name="Clermont D."/>
            <person name="Rahi P."/>
        </authorList>
    </citation>
    <scope>NUCLEOTIDE SEQUENCE</scope>
    <source>
        <strain evidence="4">51.81</strain>
    </source>
</reference>
<dbReference type="AlphaFoldDB" id="A0A9X4E250"/>
<sequence>MEMDHNTALLLIDMQQGFDDVAYWGGARNNPQAEQAGLKVLEKFRQANLPVIHIRHASTLAQSRLNPNHQGFAFKPGFEPRDHETVFTKNVNSAFIGTRLHDYLQEKQIETLWIAGLTTDHCVSTTTRMAGNLGYRVYVLADATATFDKVGIHGEKFDAELIHQTALASLNGEFATVVQSADMMG</sequence>
<evidence type="ECO:0000313" key="5">
    <source>
        <dbReference type="Proteomes" id="UP001149607"/>
    </source>
</evidence>